<gene>
    <name evidence="2" type="ORF">EFB08_18585</name>
</gene>
<dbReference type="InterPro" id="IPR029062">
    <property type="entry name" value="Class_I_gatase-like"/>
</dbReference>
<name>A0A3M9MFX9_9BACT</name>
<keyword evidence="3" id="KW-1185">Reference proteome</keyword>
<keyword evidence="1" id="KW-0472">Membrane</keyword>
<protein>
    <submittedName>
        <fullName evidence="2">Uncharacterized protein</fullName>
    </submittedName>
</protein>
<dbReference type="RefSeq" id="WP_123128459.1">
    <property type="nucleotide sequence ID" value="NZ_RJJD01000015.1"/>
</dbReference>
<proteinExistence type="predicted"/>
<feature type="transmembrane region" description="Helical" evidence="1">
    <location>
        <begin position="32"/>
        <end position="50"/>
    </location>
</feature>
<keyword evidence="1" id="KW-0812">Transmembrane</keyword>
<dbReference type="OrthoDB" id="980086at2"/>
<dbReference type="AlphaFoldDB" id="A0A3M9MFX9"/>
<dbReference type="SUPFAM" id="SSF52317">
    <property type="entry name" value="Class I glutamine amidotransferase-like"/>
    <property type="match status" value="1"/>
</dbReference>
<dbReference type="Proteomes" id="UP000272117">
    <property type="component" value="Unassembled WGS sequence"/>
</dbReference>
<dbReference type="PANTHER" id="PTHR37947">
    <property type="entry name" value="BLL2462 PROTEIN"/>
    <property type="match status" value="1"/>
</dbReference>
<reference evidence="2 3" key="1">
    <citation type="submission" date="2018-11" db="EMBL/GenBank/DDBJ databases">
        <title>Rufibacter latericius sp. nov., isolated from water in Baiyang Lake.</title>
        <authorList>
            <person name="Yang Y."/>
        </authorList>
    </citation>
    <scope>NUCLEOTIDE SEQUENCE [LARGE SCALE GENOMIC DNA]</scope>
    <source>
        <strain evidence="2 3">R-22-1c-1</strain>
    </source>
</reference>
<accession>A0A3M9MFX9</accession>
<organism evidence="2 3">
    <name type="scientific">Rufibacter latericius</name>
    <dbReference type="NCBI Taxonomy" id="2487040"/>
    <lineage>
        <taxon>Bacteria</taxon>
        <taxon>Pseudomonadati</taxon>
        <taxon>Bacteroidota</taxon>
        <taxon>Cytophagia</taxon>
        <taxon>Cytophagales</taxon>
        <taxon>Hymenobacteraceae</taxon>
        <taxon>Rufibacter</taxon>
    </lineage>
</organism>
<keyword evidence="1" id="KW-1133">Transmembrane helix</keyword>
<comment type="caution">
    <text evidence="2">The sequence shown here is derived from an EMBL/GenBank/DDBJ whole genome shotgun (WGS) entry which is preliminary data.</text>
</comment>
<evidence type="ECO:0000256" key="1">
    <source>
        <dbReference type="SAM" id="Phobius"/>
    </source>
</evidence>
<sequence length="595" mass="66842">MHLPLPLLLLLTALLGAWFTWLDVRRPDRRHLIWRLLASWGVVACLVLFLTPPKITRTYNASEAILLTEGYHADTLNALLKRLRPKPQVYAFGVPGEKAGQVTDLASFQRQHPSIKTLHILGYGLSAEELATLDSLRLKSHLSDLPAGVLTAFWPQEITLGDAVSIQGRFHGLSEEKLTLYLQAAGKSLDSAEIRKGVDQTFFLRFTPKTAGRFVYALQWKDTDDSLHQENLPVIVRAPRQLNILLLSSAPSFEGKFLKNALAQRGHSVAVRNQVSQGIYSTEWVNLPAQNLNLLTPALLQKFDVVLLDDGTLQQLGVQEKQALQQAVRQQGLGVLTSVSQKSPKPTAFFTEGVFRLISEKPARSGVVRWQKQTGAQAVLPLSNTVLQPKEGQQPLAWEQNPSQAVVVRSRKGLGQVGISLLPETFPLALEGKETLYQQYWATVLTSLAKPEEENTFHVTSEWLTSQVHHPITFSFSSASLKLRSLQDSLSSSSAFYTQTSTLVPDLQLGQNWPQKTGWYHVQSPEGTRFLYVYPKNAWKLNQLAKNQKILALRMQKRFSAQMQTSLERQEPLPLWLPAFLLLFLLTYLWLKEKI</sequence>
<dbReference type="PANTHER" id="PTHR37947:SF1">
    <property type="entry name" value="BLL2462 PROTEIN"/>
    <property type="match status" value="1"/>
</dbReference>
<evidence type="ECO:0000313" key="3">
    <source>
        <dbReference type="Proteomes" id="UP000272117"/>
    </source>
</evidence>
<feature type="transmembrane region" description="Helical" evidence="1">
    <location>
        <begin position="573"/>
        <end position="591"/>
    </location>
</feature>
<dbReference type="EMBL" id="RJJD01000015">
    <property type="protein sequence ID" value="RNI23538.1"/>
    <property type="molecule type" value="Genomic_DNA"/>
</dbReference>
<dbReference type="Gene3D" id="3.40.50.880">
    <property type="match status" value="1"/>
</dbReference>
<evidence type="ECO:0000313" key="2">
    <source>
        <dbReference type="EMBL" id="RNI23538.1"/>
    </source>
</evidence>